<protein>
    <recommendedName>
        <fullName evidence="2">SD-repeat containing protein B domain-containing protein</fullName>
    </recommendedName>
</protein>
<name>A0A381T5X0_9ZZZZ</name>
<evidence type="ECO:0000313" key="1">
    <source>
        <dbReference type="EMBL" id="SVA11124.1"/>
    </source>
</evidence>
<evidence type="ECO:0008006" key="2">
    <source>
        <dbReference type="Google" id="ProtNLM"/>
    </source>
</evidence>
<accession>A0A381T5X0</accession>
<dbReference type="SUPFAM" id="SSF49478">
    <property type="entry name" value="Cna protein B-type domain"/>
    <property type="match status" value="1"/>
</dbReference>
<dbReference type="EMBL" id="UINC01004017">
    <property type="protein sequence ID" value="SVA11124.1"/>
    <property type="molecule type" value="Genomic_DNA"/>
</dbReference>
<proteinExistence type="predicted"/>
<dbReference type="Gene3D" id="2.60.40.10">
    <property type="entry name" value="Immunoglobulins"/>
    <property type="match status" value="1"/>
</dbReference>
<dbReference type="Pfam" id="PF13620">
    <property type="entry name" value="CarboxypepD_reg"/>
    <property type="match status" value="1"/>
</dbReference>
<reference evidence="1" key="1">
    <citation type="submission" date="2018-05" db="EMBL/GenBank/DDBJ databases">
        <authorList>
            <person name="Lanie J.A."/>
            <person name="Ng W.-L."/>
            <person name="Kazmierczak K.M."/>
            <person name="Andrzejewski T.M."/>
            <person name="Davidsen T.M."/>
            <person name="Wayne K.J."/>
            <person name="Tettelin H."/>
            <person name="Glass J.I."/>
            <person name="Rusch D."/>
            <person name="Podicherti R."/>
            <person name="Tsui H.-C.T."/>
            <person name="Winkler M.E."/>
        </authorList>
    </citation>
    <scope>NUCLEOTIDE SEQUENCE</scope>
</reference>
<feature type="non-terminal residue" evidence="1">
    <location>
        <position position="1"/>
    </location>
</feature>
<gene>
    <name evidence="1" type="ORF">METZ01_LOCUS63978</name>
</gene>
<sequence>MTKQRQSRTALLAVAMLLSGAFLGLVISDNASAGNHNIDGFVQPNLAGVTVTVLNSDTGASENTATEDDGYYSFSGLESGNYLVRFVKSGYLSELEEWGINSDGSMDDVTMVGAPSGSTTISGNVSDAEGSVAGATISIRSSTVEDSWWNGTDVGYTWTATT</sequence>
<dbReference type="AlphaFoldDB" id="A0A381T5X0"/>
<organism evidence="1">
    <name type="scientific">marine metagenome</name>
    <dbReference type="NCBI Taxonomy" id="408172"/>
    <lineage>
        <taxon>unclassified sequences</taxon>
        <taxon>metagenomes</taxon>
        <taxon>ecological metagenomes</taxon>
    </lineage>
</organism>
<feature type="non-terminal residue" evidence="1">
    <location>
        <position position="162"/>
    </location>
</feature>
<dbReference type="InterPro" id="IPR013783">
    <property type="entry name" value="Ig-like_fold"/>
</dbReference>